<evidence type="ECO:0000256" key="6">
    <source>
        <dbReference type="ARBA" id="ARBA00022932"/>
    </source>
</evidence>
<dbReference type="Pfam" id="PF03175">
    <property type="entry name" value="DNA_pol_B_2"/>
    <property type="match status" value="1"/>
</dbReference>
<evidence type="ECO:0000256" key="5">
    <source>
        <dbReference type="ARBA" id="ARBA00022705"/>
    </source>
</evidence>
<evidence type="ECO:0000256" key="2">
    <source>
        <dbReference type="ARBA" id="ARBA00012417"/>
    </source>
</evidence>
<dbReference type="GO" id="GO:0003887">
    <property type="term" value="F:DNA-directed DNA polymerase activity"/>
    <property type="evidence" value="ECO:0007669"/>
    <property type="project" value="UniProtKB-KW"/>
</dbReference>
<dbReference type="Gene3D" id="3.90.1600.10">
    <property type="entry name" value="Palm domain of DNA polymerase"/>
    <property type="match status" value="2"/>
</dbReference>
<dbReference type="SUPFAM" id="SSF56672">
    <property type="entry name" value="DNA/RNA polymerases"/>
    <property type="match status" value="1"/>
</dbReference>
<feature type="domain" description="DNA-directed DNA polymerase family B mitochondria/virus" evidence="9">
    <location>
        <begin position="166"/>
        <end position="400"/>
    </location>
</feature>
<evidence type="ECO:0000256" key="7">
    <source>
        <dbReference type="ARBA" id="ARBA00023125"/>
    </source>
</evidence>
<evidence type="ECO:0000256" key="8">
    <source>
        <dbReference type="ARBA" id="ARBA00049244"/>
    </source>
</evidence>
<dbReference type="PRINTS" id="PR00106">
    <property type="entry name" value="DNAPOLB"/>
</dbReference>
<evidence type="ECO:0000313" key="10">
    <source>
        <dbReference type="EMBL" id="QJA50997.1"/>
    </source>
</evidence>
<sequence length="611" mass="71527">MKDHNFAQRRLDPLKGRRIPKVMLFTDTETQDVAENNTLVQKFRLGWIFTWDSHNEATRKNVTETYFDNAVMYCKYIEDQVHRDKRIHIFGHNIFFDLQCAGFFEYFTQGGWELDWIYDRGLTYILRIIKGKEKIMIVSTTNYFDCSLKELGEMIGLEKQSVEFRNVTEKRLREYCYRDTEIVIQAVWYYIQFITDNDLGSMALTKSSQAFKSYRTRFMNNPIFLHNEDRSFDLERKAYMGGRTEAFHIGKVPGEDFLILDVNSMYPYVMQKYRYPCKMVCIMQDEKLSNYTRWLGSYGMIAEVDLITPEPAFGARYKNKLIFPTGEFRAYLCSEGLKYALKRGYVKKIIRASLYLMEDLFSDYVTFFGELRDKYQSEDNPVMSKLCKYMHNSLYGKWGERELLSDMVDDHSGEPYIHREIWDAVHGGWWIETHLMNKIIMRHPGGESPHSFPAIAAHITENARLELWSLIKTAGVDTVLYCDTDSIIIRASDLNNVSHLLNEKKAGGLKVQGRYQGLQIDGAKNYRTDDKRHIKGIPESAVEIHPKVFQYESFERQTACMKKGRIAGVEIVPVTRRLTHTYDKGLITASGRVKPYHFTFFEQPVLQPPQL</sequence>
<dbReference type="InterPro" id="IPR006172">
    <property type="entry name" value="DNA-dir_DNA_pol_B"/>
</dbReference>
<gene>
    <name evidence="10" type="ORF">TM448A01939_0008</name>
</gene>
<reference evidence="10" key="1">
    <citation type="submission" date="2020-03" db="EMBL/GenBank/DDBJ databases">
        <title>The deep terrestrial virosphere.</title>
        <authorList>
            <person name="Holmfeldt K."/>
            <person name="Nilsson E."/>
            <person name="Simone D."/>
            <person name="Lopez-Fernandez M."/>
            <person name="Wu X."/>
            <person name="de Brujin I."/>
            <person name="Lundin D."/>
            <person name="Andersson A."/>
            <person name="Bertilsson S."/>
            <person name="Dopson M."/>
        </authorList>
    </citation>
    <scope>NUCLEOTIDE SEQUENCE</scope>
    <source>
        <strain evidence="10">TM448A01939</strain>
    </source>
</reference>
<dbReference type="InterPro" id="IPR043502">
    <property type="entry name" value="DNA/RNA_pol_sf"/>
</dbReference>
<dbReference type="GO" id="GO:0000166">
    <property type="term" value="F:nucleotide binding"/>
    <property type="evidence" value="ECO:0007669"/>
    <property type="project" value="InterPro"/>
</dbReference>
<evidence type="ECO:0000259" key="9">
    <source>
        <dbReference type="Pfam" id="PF03175"/>
    </source>
</evidence>
<organism evidence="10">
    <name type="scientific">viral metagenome</name>
    <dbReference type="NCBI Taxonomy" id="1070528"/>
    <lineage>
        <taxon>unclassified sequences</taxon>
        <taxon>metagenomes</taxon>
        <taxon>organismal metagenomes</taxon>
    </lineage>
</organism>
<comment type="similarity">
    <text evidence="1">Belongs to the DNA polymerase type-B family.</text>
</comment>
<dbReference type="InterPro" id="IPR004868">
    <property type="entry name" value="DNA-dir_DNA_pol_B_mt/vir"/>
</dbReference>
<dbReference type="InterPro" id="IPR023211">
    <property type="entry name" value="DNA_pol_palm_dom_sf"/>
</dbReference>
<dbReference type="Gene3D" id="1.10.287.690">
    <property type="entry name" value="Helix hairpin bin"/>
    <property type="match status" value="1"/>
</dbReference>
<dbReference type="InterPro" id="IPR036397">
    <property type="entry name" value="RNaseH_sf"/>
</dbReference>
<dbReference type="GO" id="GO:0003677">
    <property type="term" value="F:DNA binding"/>
    <property type="evidence" value="ECO:0007669"/>
    <property type="project" value="UniProtKB-KW"/>
</dbReference>
<dbReference type="GO" id="GO:0006260">
    <property type="term" value="P:DNA replication"/>
    <property type="evidence" value="ECO:0007669"/>
    <property type="project" value="UniProtKB-KW"/>
</dbReference>
<dbReference type="PANTHER" id="PTHR33568:SF3">
    <property type="entry name" value="DNA-DIRECTED DNA POLYMERASE"/>
    <property type="match status" value="1"/>
</dbReference>
<keyword evidence="4" id="KW-0548">Nucleotidyltransferase</keyword>
<keyword evidence="6" id="KW-0239">DNA-directed DNA polymerase</keyword>
<dbReference type="EC" id="2.7.7.7" evidence="2"/>
<protein>
    <recommendedName>
        <fullName evidence="2">DNA-directed DNA polymerase</fullName>
        <ecNumber evidence="2">2.7.7.7</ecNumber>
    </recommendedName>
</protein>
<keyword evidence="7" id="KW-0238">DNA-binding</keyword>
<dbReference type="EMBL" id="MT144230">
    <property type="protein sequence ID" value="QJA50997.1"/>
    <property type="molecule type" value="Genomic_DNA"/>
</dbReference>
<proteinExistence type="inferred from homology"/>
<name>A0A6H1ZUJ9_9ZZZZ</name>
<dbReference type="PANTHER" id="PTHR33568">
    <property type="entry name" value="DNA POLYMERASE"/>
    <property type="match status" value="1"/>
</dbReference>
<evidence type="ECO:0000256" key="1">
    <source>
        <dbReference type="ARBA" id="ARBA00005755"/>
    </source>
</evidence>
<dbReference type="Gene3D" id="3.30.420.10">
    <property type="entry name" value="Ribonuclease H-like superfamily/Ribonuclease H"/>
    <property type="match status" value="1"/>
</dbReference>
<comment type="catalytic activity">
    <reaction evidence="8">
        <text>DNA(n) + a 2'-deoxyribonucleoside 5'-triphosphate = DNA(n+1) + diphosphate</text>
        <dbReference type="Rhea" id="RHEA:22508"/>
        <dbReference type="Rhea" id="RHEA-COMP:17339"/>
        <dbReference type="Rhea" id="RHEA-COMP:17340"/>
        <dbReference type="ChEBI" id="CHEBI:33019"/>
        <dbReference type="ChEBI" id="CHEBI:61560"/>
        <dbReference type="ChEBI" id="CHEBI:173112"/>
        <dbReference type="EC" id="2.7.7.7"/>
    </reaction>
</comment>
<accession>A0A6H1ZUJ9</accession>
<evidence type="ECO:0000256" key="3">
    <source>
        <dbReference type="ARBA" id="ARBA00022679"/>
    </source>
</evidence>
<keyword evidence="5" id="KW-0235">DNA replication</keyword>
<dbReference type="AlphaFoldDB" id="A0A6H1ZUJ9"/>
<keyword evidence="3" id="KW-0808">Transferase</keyword>
<evidence type="ECO:0000256" key="4">
    <source>
        <dbReference type="ARBA" id="ARBA00022695"/>
    </source>
</evidence>